<organism evidence="1 2">
    <name type="scientific">Nemania bipapillata</name>
    <dbReference type="NCBI Taxonomy" id="110536"/>
    <lineage>
        <taxon>Eukaryota</taxon>
        <taxon>Fungi</taxon>
        <taxon>Dikarya</taxon>
        <taxon>Ascomycota</taxon>
        <taxon>Pezizomycotina</taxon>
        <taxon>Sordariomycetes</taxon>
        <taxon>Xylariomycetidae</taxon>
        <taxon>Xylariales</taxon>
        <taxon>Xylariaceae</taxon>
        <taxon>Nemania</taxon>
    </lineage>
</organism>
<dbReference type="Proteomes" id="UP001153334">
    <property type="component" value="Unassembled WGS sequence"/>
</dbReference>
<evidence type="ECO:0000313" key="2">
    <source>
        <dbReference type="Proteomes" id="UP001153334"/>
    </source>
</evidence>
<sequence>MTRTPSVAWDGILPDAYLTTTFAQLNSPVLFDKFQKRICQAFAATSSGPAYVFYPNGLGDPVDLCSTLGQGLNPPGGYSAWCGQCYNKEFPALTRNPNVVAIYQIDPDSGTRVGNLIWTQADGPKLEIQDSQVN</sequence>
<protein>
    <submittedName>
        <fullName evidence="1">Uncharacterized protein</fullName>
    </submittedName>
</protein>
<keyword evidence="2" id="KW-1185">Reference proteome</keyword>
<accession>A0ACC2HZS9</accession>
<comment type="caution">
    <text evidence="1">The sequence shown here is derived from an EMBL/GenBank/DDBJ whole genome shotgun (WGS) entry which is preliminary data.</text>
</comment>
<gene>
    <name evidence="1" type="ORF">ONZ43_g6494</name>
</gene>
<proteinExistence type="predicted"/>
<dbReference type="EMBL" id="JAPESX010002342">
    <property type="protein sequence ID" value="KAJ8108208.1"/>
    <property type="molecule type" value="Genomic_DNA"/>
</dbReference>
<evidence type="ECO:0000313" key="1">
    <source>
        <dbReference type="EMBL" id="KAJ8108208.1"/>
    </source>
</evidence>
<reference evidence="1" key="1">
    <citation type="submission" date="2022-11" db="EMBL/GenBank/DDBJ databases">
        <title>Genome Sequence of Nemania bipapillata.</title>
        <authorList>
            <person name="Buettner E."/>
        </authorList>
    </citation>
    <scope>NUCLEOTIDE SEQUENCE</scope>
    <source>
        <strain evidence="1">CP14</strain>
    </source>
</reference>
<name>A0ACC2HZS9_9PEZI</name>